<dbReference type="EMBL" id="AP006492">
    <property type="protein sequence ID" value="BAM80250.1"/>
    <property type="molecule type" value="Genomic_DNA"/>
</dbReference>
<proteinExistence type="predicted"/>
<dbReference type="GeneID" id="16994206"/>
<keyword evidence="2" id="KW-1185">Reference proteome</keyword>
<dbReference type="Pfam" id="PF03652">
    <property type="entry name" value="RuvX"/>
    <property type="match status" value="1"/>
</dbReference>
<sequence length="185" mass="20935">MLHLICCLGACKCAGLRQLHCSDTNLWKRSRSVSRIAAFPLGTLVRYGDPVHVQYKLVQQLLDTIAKYSVVALVSGYPLELSRSREGPSCSMVRSFLSSLTVTPELMCRVVPTLCLPLPCLLWDERFSSVSAQWYQYVEEPGRRGHVRPLPQWKKRGIDAYAALIILRGVLECDWARYQAPPRTL</sequence>
<dbReference type="Gene3D" id="3.30.420.140">
    <property type="entry name" value="YqgF/RNase H-like domain"/>
    <property type="match status" value="1"/>
</dbReference>
<dbReference type="Proteomes" id="UP000007014">
    <property type="component" value="Chromosome 10"/>
</dbReference>
<dbReference type="InterPro" id="IPR005227">
    <property type="entry name" value="YqgF"/>
</dbReference>
<dbReference type="RefSeq" id="XP_005534857.1">
    <property type="nucleotide sequence ID" value="XM_005534800.1"/>
</dbReference>
<dbReference type="KEGG" id="cme:CYME_CMJ116C"/>
<reference evidence="1 2" key="2">
    <citation type="journal article" date="2007" name="BMC Biol.">
        <title>A 100%-complete sequence reveals unusually simple genomic features in the hot-spring red alga Cyanidioschyzon merolae.</title>
        <authorList>
            <person name="Nozaki H."/>
            <person name="Takano H."/>
            <person name="Misumi O."/>
            <person name="Terasawa K."/>
            <person name="Matsuzaki M."/>
            <person name="Maruyama S."/>
            <person name="Nishida K."/>
            <person name="Yagisawa F."/>
            <person name="Yoshida Y."/>
            <person name="Fujiwara T."/>
            <person name="Takio S."/>
            <person name="Tamura K."/>
            <person name="Chung S.J."/>
            <person name="Nakamura S."/>
            <person name="Kuroiwa H."/>
            <person name="Tanaka K."/>
            <person name="Sato N."/>
            <person name="Kuroiwa T."/>
        </authorList>
    </citation>
    <scope>NUCLEOTIDE SEQUENCE [LARGE SCALE GENOMIC DNA]</scope>
    <source>
        <strain evidence="1 2">10D</strain>
    </source>
</reference>
<dbReference type="Gramene" id="CMJ116CT">
    <property type="protein sequence ID" value="CMJ116CT"/>
    <property type="gene ID" value="CMJ116C"/>
</dbReference>
<evidence type="ECO:0000313" key="1">
    <source>
        <dbReference type="EMBL" id="BAM80250.1"/>
    </source>
</evidence>
<accession>M1V589</accession>
<name>M1V589_CYAM1</name>
<dbReference type="AlphaFoldDB" id="M1V589"/>
<dbReference type="InterPro" id="IPR037027">
    <property type="entry name" value="YqgF/RNaseH-like_dom_sf"/>
</dbReference>
<dbReference type="OrthoDB" id="10261669at2759"/>
<dbReference type="SUPFAM" id="SSF53098">
    <property type="entry name" value="Ribonuclease H-like"/>
    <property type="match status" value="1"/>
</dbReference>
<evidence type="ECO:0000313" key="2">
    <source>
        <dbReference type="Proteomes" id="UP000007014"/>
    </source>
</evidence>
<dbReference type="GO" id="GO:0006364">
    <property type="term" value="P:rRNA processing"/>
    <property type="evidence" value="ECO:0007669"/>
    <property type="project" value="InterPro"/>
</dbReference>
<reference evidence="1 2" key="1">
    <citation type="journal article" date="2004" name="Nature">
        <title>Genome sequence of the ultrasmall unicellular red alga Cyanidioschyzon merolae 10D.</title>
        <authorList>
            <person name="Matsuzaki M."/>
            <person name="Misumi O."/>
            <person name="Shin-i T."/>
            <person name="Maruyama S."/>
            <person name="Takahara M."/>
            <person name="Miyagishima S."/>
            <person name="Mori T."/>
            <person name="Nishida K."/>
            <person name="Yagisawa F."/>
            <person name="Nishida K."/>
            <person name="Yoshida Y."/>
            <person name="Nishimura Y."/>
            <person name="Nakao S."/>
            <person name="Kobayashi T."/>
            <person name="Momoyama Y."/>
            <person name="Higashiyama T."/>
            <person name="Minoda A."/>
            <person name="Sano M."/>
            <person name="Nomoto H."/>
            <person name="Oishi K."/>
            <person name="Hayashi H."/>
            <person name="Ohta F."/>
            <person name="Nishizaka S."/>
            <person name="Haga S."/>
            <person name="Miura S."/>
            <person name="Morishita T."/>
            <person name="Kabeya Y."/>
            <person name="Terasawa K."/>
            <person name="Suzuki Y."/>
            <person name="Ishii Y."/>
            <person name="Asakawa S."/>
            <person name="Takano H."/>
            <person name="Ohta N."/>
            <person name="Kuroiwa H."/>
            <person name="Tanaka K."/>
            <person name="Shimizu N."/>
            <person name="Sugano S."/>
            <person name="Sato N."/>
            <person name="Nozaki H."/>
            <person name="Ogasawara N."/>
            <person name="Kohara Y."/>
            <person name="Kuroiwa T."/>
        </authorList>
    </citation>
    <scope>NUCLEOTIDE SEQUENCE [LARGE SCALE GENOMIC DNA]</scope>
    <source>
        <strain evidence="1 2">10D</strain>
    </source>
</reference>
<dbReference type="HOGENOM" id="CLU_1463298_0_0_1"/>
<protein>
    <submittedName>
        <fullName evidence="1">Uncharacterized protein</fullName>
    </submittedName>
</protein>
<organism evidence="1 2">
    <name type="scientific">Cyanidioschyzon merolae (strain NIES-3377 / 10D)</name>
    <name type="common">Unicellular red alga</name>
    <dbReference type="NCBI Taxonomy" id="280699"/>
    <lineage>
        <taxon>Eukaryota</taxon>
        <taxon>Rhodophyta</taxon>
        <taxon>Bangiophyceae</taxon>
        <taxon>Cyanidiales</taxon>
        <taxon>Cyanidiaceae</taxon>
        <taxon>Cyanidioschyzon</taxon>
    </lineage>
</organism>
<dbReference type="InterPro" id="IPR012337">
    <property type="entry name" value="RNaseH-like_sf"/>
</dbReference>
<gene>
    <name evidence="1" type="ORF">CYME_CMJ116C</name>
</gene>